<comment type="caution">
    <text evidence="1">The sequence shown here is derived from an EMBL/GenBank/DDBJ whole genome shotgun (WGS) entry which is preliminary data.</text>
</comment>
<name>A0A3P3EKM0_9BURK</name>
<dbReference type="Proteomes" id="UP000271590">
    <property type="component" value="Unassembled WGS sequence"/>
</dbReference>
<proteinExistence type="predicted"/>
<dbReference type="AlphaFoldDB" id="A0A3P3EKM0"/>
<protein>
    <submittedName>
        <fullName evidence="1">Uncharacterized protein</fullName>
    </submittedName>
</protein>
<reference evidence="1 2" key="1">
    <citation type="submission" date="2018-11" db="EMBL/GenBank/DDBJ databases">
        <title>The genome of Variovorax sp T529.</title>
        <authorList>
            <person name="Gao J."/>
        </authorList>
    </citation>
    <scope>NUCLEOTIDE SEQUENCE [LARGE SCALE GENOMIC DNA]</scope>
    <source>
        <strain evidence="1 2">T529</strain>
    </source>
</reference>
<organism evidence="1 2">
    <name type="scientific">Variovorax beijingensis</name>
    <dbReference type="NCBI Taxonomy" id="2496117"/>
    <lineage>
        <taxon>Bacteria</taxon>
        <taxon>Pseudomonadati</taxon>
        <taxon>Pseudomonadota</taxon>
        <taxon>Betaproteobacteria</taxon>
        <taxon>Burkholderiales</taxon>
        <taxon>Comamonadaceae</taxon>
        <taxon>Variovorax</taxon>
    </lineage>
</organism>
<dbReference type="EMBL" id="RQXU01000011">
    <property type="protein sequence ID" value="RRH86771.1"/>
    <property type="molecule type" value="Genomic_DNA"/>
</dbReference>
<evidence type="ECO:0000313" key="2">
    <source>
        <dbReference type="Proteomes" id="UP000271590"/>
    </source>
</evidence>
<evidence type="ECO:0000313" key="1">
    <source>
        <dbReference type="EMBL" id="RRH86771.1"/>
    </source>
</evidence>
<gene>
    <name evidence="1" type="ORF">EH244_19370</name>
</gene>
<accession>A0A3P3EKM0</accession>
<sequence>MDAYLLVQLPPRLVQCQSGDLVVIISELETIMGRTVIAIDIEKRCFSCSGSIRRPDASSDCG</sequence>
<dbReference type="RefSeq" id="WP_124959988.1">
    <property type="nucleotide sequence ID" value="NZ_CBFHCE010000047.1"/>
</dbReference>